<feature type="chain" id="PRO_5009312041" evidence="1">
    <location>
        <begin position="21"/>
        <end position="77"/>
    </location>
</feature>
<proteinExistence type="predicted"/>
<evidence type="ECO:0000313" key="2">
    <source>
        <dbReference type="Proteomes" id="UP000095287"/>
    </source>
</evidence>
<dbReference type="WBParaSite" id="L893_g15396.t1">
    <property type="protein sequence ID" value="L893_g15396.t1"/>
    <property type="gene ID" value="L893_g15396"/>
</dbReference>
<sequence>MTPSFFHCLLLFTSVSIAMSQYLYGRQAAMVDSRNVQPQPQGILAPQPIQLLPTLLQGIPNAPALAAARVARVAPPE</sequence>
<evidence type="ECO:0000256" key="1">
    <source>
        <dbReference type="SAM" id="SignalP"/>
    </source>
</evidence>
<dbReference type="AlphaFoldDB" id="A0A1I7YER8"/>
<feature type="signal peptide" evidence="1">
    <location>
        <begin position="1"/>
        <end position="20"/>
    </location>
</feature>
<organism evidence="2 3">
    <name type="scientific">Steinernema glaseri</name>
    <dbReference type="NCBI Taxonomy" id="37863"/>
    <lineage>
        <taxon>Eukaryota</taxon>
        <taxon>Metazoa</taxon>
        <taxon>Ecdysozoa</taxon>
        <taxon>Nematoda</taxon>
        <taxon>Chromadorea</taxon>
        <taxon>Rhabditida</taxon>
        <taxon>Tylenchina</taxon>
        <taxon>Panagrolaimomorpha</taxon>
        <taxon>Strongyloidoidea</taxon>
        <taxon>Steinernematidae</taxon>
        <taxon>Steinernema</taxon>
    </lineage>
</organism>
<dbReference type="Proteomes" id="UP000095287">
    <property type="component" value="Unplaced"/>
</dbReference>
<keyword evidence="2" id="KW-1185">Reference proteome</keyword>
<protein>
    <submittedName>
        <fullName evidence="3">Secreted protein</fullName>
    </submittedName>
</protein>
<keyword evidence="1" id="KW-0732">Signal</keyword>
<evidence type="ECO:0000313" key="3">
    <source>
        <dbReference type="WBParaSite" id="L893_g15396.t1"/>
    </source>
</evidence>
<accession>A0A1I7YER8</accession>
<name>A0A1I7YER8_9BILA</name>
<reference evidence="3" key="1">
    <citation type="submission" date="2016-11" db="UniProtKB">
        <authorList>
            <consortium name="WormBaseParasite"/>
        </authorList>
    </citation>
    <scope>IDENTIFICATION</scope>
</reference>